<organism evidence="4 5">
    <name type="scientific">Klebsiella pneumoniae</name>
    <dbReference type="NCBI Taxonomy" id="573"/>
    <lineage>
        <taxon>Bacteria</taxon>
        <taxon>Pseudomonadati</taxon>
        <taxon>Pseudomonadota</taxon>
        <taxon>Gammaproteobacteria</taxon>
        <taxon>Enterobacterales</taxon>
        <taxon>Enterobacteriaceae</taxon>
        <taxon>Klebsiella/Raoultella group</taxon>
        <taxon>Klebsiella</taxon>
        <taxon>Klebsiella pneumoniae complex</taxon>
    </lineage>
</organism>
<name>A0A377XKR2_KLEPN</name>
<evidence type="ECO:0000313" key="4">
    <source>
        <dbReference type="EMBL" id="STT83876.1"/>
    </source>
</evidence>
<gene>
    <name evidence="4" type="ORF">NCTC5047_04901</name>
</gene>
<accession>A0A377XKR2</accession>
<dbReference type="Proteomes" id="UP000254340">
    <property type="component" value="Unassembled WGS sequence"/>
</dbReference>
<dbReference type="AlphaFoldDB" id="A0A377XKR2"/>
<dbReference type="PROSITE" id="PS51635">
    <property type="entry name" value="PNPLA"/>
    <property type="match status" value="1"/>
</dbReference>
<dbReference type="SUPFAM" id="SSF52151">
    <property type="entry name" value="FabD/lysophospholipase-like"/>
    <property type="match status" value="1"/>
</dbReference>
<feature type="domain" description="PNPLA" evidence="3">
    <location>
        <begin position="27"/>
        <end position="72"/>
    </location>
</feature>
<sequence>MGQRIPVTLGNIAPLAVKPFRPGKLALVCEGGGQRGIFTAGVLDEFMRAGFNPFDLMLGTSAGAQNLLRLHV</sequence>
<dbReference type="GO" id="GO:0006629">
    <property type="term" value="P:lipid metabolic process"/>
    <property type="evidence" value="ECO:0007669"/>
    <property type="project" value="UniProtKB-KW"/>
</dbReference>
<feature type="short sequence motif" description="GXGXXG" evidence="2">
    <location>
        <begin position="31"/>
        <end position="36"/>
    </location>
</feature>
<comment type="caution">
    <text evidence="2">Lacks conserved residue(s) required for the propagation of feature annotation.</text>
</comment>
<reference evidence="4 5" key="1">
    <citation type="submission" date="2018-06" db="EMBL/GenBank/DDBJ databases">
        <authorList>
            <consortium name="Pathogen Informatics"/>
            <person name="Doyle S."/>
        </authorList>
    </citation>
    <scope>NUCLEOTIDE SEQUENCE [LARGE SCALE GENOMIC DNA]</scope>
    <source>
        <strain evidence="4 5">NCTC5047</strain>
    </source>
</reference>
<dbReference type="Pfam" id="PF01734">
    <property type="entry name" value="Patatin"/>
    <property type="match status" value="1"/>
</dbReference>
<evidence type="ECO:0000313" key="5">
    <source>
        <dbReference type="Proteomes" id="UP000254340"/>
    </source>
</evidence>
<dbReference type="EMBL" id="UGLH01000006">
    <property type="protein sequence ID" value="STT83876.1"/>
    <property type="molecule type" value="Genomic_DNA"/>
</dbReference>
<dbReference type="Gene3D" id="3.40.1090.10">
    <property type="entry name" value="Cytosolic phospholipase A2 catalytic domain"/>
    <property type="match status" value="1"/>
</dbReference>
<feature type="short sequence motif" description="GXSXG" evidence="2">
    <location>
        <begin position="59"/>
        <end position="63"/>
    </location>
</feature>
<dbReference type="InterPro" id="IPR016035">
    <property type="entry name" value="Acyl_Trfase/lysoPLipase"/>
</dbReference>
<keyword evidence="1" id="KW-0443">Lipid metabolism</keyword>
<evidence type="ECO:0000259" key="3">
    <source>
        <dbReference type="PROSITE" id="PS51635"/>
    </source>
</evidence>
<proteinExistence type="predicted"/>
<evidence type="ECO:0000256" key="2">
    <source>
        <dbReference type="PROSITE-ProRule" id="PRU01161"/>
    </source>
</evidence>
<evidence type="ECO:0000256" key="1">
    <source>
        <dbReference type="ARBA" id="ARBA00023098"/>
    </source>
</evidence>
<protein>
    <submittedName>
        <fullName evidence="4">Phospholipase, patatin family</fullName>
    </submittedName>
</protein>
<dbReference type="InterPro" id="IPR002641">
    <property type="entry name" value="PNPLA_dom"/>
</dbReference>